<dbReference type="EMBL" id="UOGE01000088">
    <property type="protein sequence ID" value="VAX23655.1"/>
    <property type="molecule type" value="Genomic_DNA"/>
</dbReference>
<feature type="region of interest" description="Disordered" evidence="1">
    <location>
        <begin position="28"/>
        <end position="50"/>
    </location>
</feature>
<name>A0A3B1CWP1_9ZZZZ</name>
<evidence type="ECO:0000313" key="2">
    <source>
        <dbReference type="EMBL" id="VAX23655.1"/>
    </source>
</evidence>
<proteinExistence type="predicted"/>
<accession>A0A3B1CWP1</accession>
<organism evidence="2">
    <name type="scientific">hydrothermal vent metagenome</name>
    <dbReference type="NCBI Taxonomy" id="652676"/>
    <lineage>
        <taxon>unclassified sequences</taxon>
        <taxon>metagenomes</taxon>
        <taxon>ecological metagenomes</taxon>
    </lineage>
</organism>
<evidence type="ECO:0000256" key="1">
    <source>
        <dbReference type="SAM" id="MobiDB-lite"/>
    </source>
</evidence>
<protein>
    <submittedName>
        <fullName evidence="2">Uncharacterized protein</fullName>
    </submittedName>
</protein>
<dbReference type="AlphaFoldDB" id="A0A3B1CWP1"/>
<gene>
    <name evidence="2" type="ORF">MNBD_NITROSPINAE02-966</name>
</gene>
<reference evidence="2" key="1">
    <citation type="submission" date="2018-06" db="EMBL/GenBank/DDBJ databases">
        <authorList>
            <person name="Zhirakovskaya E."/>
        </authorList>
    </citation>
    <scope>NUCLEOTIDE SEQUENCE</scope>
</reference>
<sequence>MLYILRLLVIATLVITPVVMLNSCSGGEGGATNASTDAHPRDGWRNLGHL</sequence>